<dbReference type="GeneID" id="109475638"/>
<accession>A0A6P4ZLK3</accession>
<feature type="compositionally biased region" description="Basic residues" evidence="1">
    <location>
        <begin position="311"/>
        <end position="320"/>
    </location>
</feature>
<feature type="region of interest" description="Disordered" evidence="1">
    <location>
        <begin position="155"/>
        <end position="174"/>
    </location>
</feature>
<dbReference type="InterPro" id="IPR001849">
    <property type="entry name" value="PH_domain"/>
</dbReference>
<gene>
    <name evidence="4" type="primary">LOC109475638</name>
</gene>
<dbReference type="InterPro" id="IPR011993">
    <property type="entry name" value="PH-like_dom_sf"/>
</dbReference>
<dbReference type="AlphaFoldDB" id="A0A6P4ZLK3"/>
<name>A0A6P4ZLK3_BRABE</name>
<reference evidence="4" key="1">
    <citation type="submission" date="2025-08" db="UniProtKB">
        <authorList>
            <consortium name="RefSeq"/>
        </authorList>
    </citation>
    <scope>IDENTIFICATION</scope>
    <source>
        <tissue evidence="4">Gonad</tissue>
    </source>
</reference>
<feature type="domain" description="PH" evidence="2">
    <location>
        <begin position="182"/>
        <end position="278"/>
    </location>
</feature>
<feature type="region of interest" description="Disordered" evidence="1">
    <location>
        <begin position="288"/>
        <end position="320"/>
    </location>
</feature>
<dbReference type="OrthoDB" id="185175at2759"/>
<sequence length="320" mass="36621">MPYLDRRGRTCGFLDIEEKERSGKFLRRYLLLDKAAGLLEYYMDNPLNLPDGTAPVCQINLSYIQNVFDARKQRPKIEFCFAILANSRHYFMQANDENDMDGWVDSINNASKITVPKKNTQRVTKQEENTERVPCSGGYRAEIVGGMVVKTPIEMSDSDSEAENGKTKVSPSTRKKQALGLKPVKTGFCVKQGAVVKNWKRRYFVLDHEGLSYYKSNTDTDPIKVISLLDILHVKSYTGDLPRDNLFEVITTNRTFLVQADSPEEMHSWIQAITDTVNSFRKECPIQRKGSIPESRSRRTRHHSPDSRQTLPRHLRGTQV</sequence>
<dbReference type="CDD" id="cd13270">
    <property type="entry name" value="PH1_TAPP1_2"/>
    <property type="match status" value="1"/>
</dbReference>
<dbReference type="Pfam" id="PF00169">
    <property type="entry name" value="PH"/>
    <property type="match status" value="2"/>
</dbReference>
<protein>
    <submittedName>
        <fullName evidence="4">Pleckstrin homology domain-containing family A member 1-like isoform X1</fullName>
    </submittedName>
</protein>
<dbReference type="KEGG" id="bbel:109475638"/>
<evidence type="ECO:0000313" key="4">
    <source>
        <dbReference type="RefSeq" id="XP_019631937.1"/>
    </source>
</evidence>
<dbReference type="SUPFAM" id="SSF50729">
    <property type="entry name" value="PH domain-like"/>
    <property type="match status" value="2"/>
</dbReference>
<dbReference type="FunFam" id="2.30.29.30:FF:000042">
    <property type="entry name" value="pleckstrin homology domain-containing family A member 1 isoform X2"/>
    <property type="match status" value="1"/>
</dbReference>
<evidence type="ECO:0000256" key="1">
    <source>
        <dbReference type="SAM" id="MobiDB-lite"/>
    </source>
</evidence>
<dbReference type="PROSITE" id="PS50003">
    <property type="entry name" value="PH_DOMAIN"/>
    <property type="match status" value="2"/>
</dbReference>
<proteinExistence type="predicted"/>
<dbReference type="PANTHER" id="PTHR14336">
    <property type="entry name" value="TANDEM PH DOMAIN CONTAINING PROTEIN"/>
    <property type="match status" value="1"/>
</dbReference>
<dbReference type="Gene3D" id="2.30.29.30">
    <property type="entry name" value="Pleckstrin-homology domain (PH domain)/Phosphotyrosine-binding domain (PTB)"/>
    <property type="match status" value="2"/>
</dbReference>
<dbReference type="RefSeq" id="XP_019631937.1">
    <property type="nucleotide sequence ID" value="XM_019776378.1"/>
</dbReference>
<evidence type="ECO:0000259" key="2">
    <source>
        <dbReference type="PROSITE" id="PS50003"/>
    </source>
</evidence>
<dbReference type="PANTHER" id="PTHR14336:SF8">
    <property type="entry name" value="PROTEIN OPY1"/>
    <property type="match status" value="1"/>
</dbReference>
<feature type="domain" description="PH" evidence="2">
    <location>
        <begin position="7"/>
        <end position="112"/>
    </location>
</feature>
<dbReference type="CDD" id="cd13271">
    <property type="entry name" value="PH2_TAPP1_2"/>
    <property type="match status" value="1"/>
</dbReference>
<dbReference type="InterPro" id="IPR051707">
    <property type="entry name" value="PI-Interact_SigTrans_Reg"/>
</dbReference>
<dbReference type="FunFam" id="2.30.29.30:FF:000286">
    <property type="entry name" value="PH-protein kinase domain containing protein"/>
    <property type="match status" value="1"/>
</dbReference>
<organism evidence="3 4">
    <name type="scientific">Branchiostoma belcheri</name>
    <name type="common">Amphioxus</name>
    <dbReference type="NCBI Taxonomy" id="7741"/>
    <lineage>
        <taxon>Eukaryota</taxon>
        <taxon>Metazoa</taxon>
        <taxon>Chordata</taxon>
        <taxon>Cephalochordata</taxon>
        <taxon>Leptocardii</taxon>
        <taxon>Amphioxiformes</taxon>
        <taxon>Branchiostomatidae</taxon>
        <taxon>Branchiostoma</taxon>
    </lineage>
</organism>
<evidence type="ECO:0000313" key="3">
    <source>
        <dbReference type="Proteomes" id="UP000515135"/>
    </source>
</evidence>
<dbReference type="SMART" id="SM00233">
    <property type="entry name" value="PH"/>
    <property type="match status" value="2"/>
</dbReference>
<keyword evidence="3" id="KW-1185">Reference proteome</keyword>
<dbReference type="Proteomes" id="UP000515135">
    <property type="component" value="Unplaced"/>
</dbReference>